<dbReference type="Gene3D" id="1.20.1740.10">
    <property type="entry name" value="Amino acid/polyamine transporter I"/>
    <property type="match status" value="1"/>
</dbReference>
<organism evidence="6 7">
    <name type="scientific">Desulfacinum hydrothermale DSM 13146</name>
    <dbReference type="NCBI Taxonomy" id="1121390"/>
    <lineage>
        <taxon>Bacteria</taxon>
        <taxon>Pseudomonadati</taxon>
        <taxon>Thermodesulfobacteriota</taxon>
        <taxon>Syntrophobacteria</taxon>
        <taxon>Syntrophobacterales</taxon>
        <taxon>Syntrophobacteraceae</taxon>
        <taxon>Desulfacinum</taxon>
    </lineage>
</organism>
<proteinExistence type="predicted"/>
<sequence>MGNNDQQANAAVLTPRELLEGSGEQPRKLNQWLATAICGNDITSSCLYVAAIATVYSGALAPIVLLLVGGVLYLYRKIYTEVVEALPLNGGAYNCLLNCTSKLSASLAACMTILSYIATAVISSKTAVEYLHGIVPSMHVMEGTIMVLAIFAVLTIIGITESAVVALIIFTCHMTTLIAFCVLGAMHIPDGFQIFRTNWGHVPGGKQLATSLFLGFSSALLGVSGFESSANFVEEQQPGVFRKTLRNMWIAVIVFNPLTAVIALNLLPVDAIVSHKDNLLSHVAFLTGGELFQRIVVVDAVLVLSGAVLTSYVGVCGLVRRMALDQCFPGLLLKQNRRGTSHRIILAFFLLCSSILLLTRGNLLALAGVYTISFLGVMTLFGWGNILLKLRRSQLKRTYRAGWSTIFLGVAATSLGIVGNLFIDVRNFLYFLYYFIPSVLLVVAMYLRVPILRSFYLLADKALNQVVAWRSSLLKRMEAIIHQRVMLFARGGELSRLHQAFSYIMKNESSRHVILVHLYGNPAHNEEAAIRETLTILKRIFPDIEVELIVREGTYGPAMIDQLSQEFQVPKNNIFVGAPEQKHSFSVQDLGGVRVIF</sequence>
<dbReference type="PANTHER" id="PTHR43243:SF11">
    <property type="entry name" value="AMINO ACID PERMEASE_ SLC12A DOMAIN-CONTAINING PROTEIN"/>
    <property type="match status" value="1"/>
</dbReference>
<dbReference type="Proteomes" id="UP000192783">
    <property type="component" value="Unassembled WGS sequence"/>
</dbReference>
<keyword evidence="2 5" id="KW-0812">Transmembrane</keyword>
<dbReference type="GO" id="GO:0016020">
    <property type="term" value="C:membrane"/>
    <property type="evidence" value="ECO:0007669"/>
    <property type="project" value="UniProtKB-SubCell"/>
</dbReference>
<evidence type="ECO:0000313" key="7">
    <source>
        <dbReference type="Proteomes" id="UP000192783"/>
    </source>
</evidence>
<dbReference type="InterPro" id="IPR002293">
    <property type="entry name" value="AA/rel_permease1"/>
</dbReference>
<feature type="transmembrane region" description="Helical" evidence="5">
    <location>
        <begin position="400"/>
        <end position="422"/>
    </location>
</feature>
<evidence type="ECO:0000313" key="6">
    <source>
        <dbReference type="EMBL" id="SMC27806.1"/>
    </source>
</evidence>
<keyword evidence="3 5" id="KW-1133">Transmembrane helix</keyword>
<evidence type="ECO:0000256" key="2">
    <source>
        <dbReference type="ARBA" id="ARBA00022692"/>
    </source>
</evidence>
<dbReference type="STRING" id="1121390.SAMN02746041_03082"/>
<feature type="transmembrane region" description="Helical" evidence="5">
    <location>
        <begin position="134"/>
        <end position="157"/>
    </location>
</feature>
<dbReference type="PANTHER" id="PTHR43243">
    <property type="entry name" value="INNER MEMBRANE TRANSPORTER YGJI-RELATED"/>
    <property type="match status" value="1"/>
</dbReference>
<feature type="transmembrane region" description="Helical" evidence="5">
    <location>
        <begin position="364"/>
        <end position="388"/>
    </location>
</feature>
<feature type="transmembrane region" description="Helical" evidence="5">
    <location>
        <begin position="47"/>
        <end position="75"/>
    </location>
</feature>
<evidence type="ECO:0000256" key="4">
    <source>
        <dbReference type="ARBA" id="ARBA00023136"/>
    </source>
</evidence>
<keyword evidence="4 5" id="KW-0472">Membrane</keyword>
<feature type="transmembrane region" description="Helical" evidence="5">
    <location>
        <begin position="247"/>
        <end position="267"/>
    </location>
</feature>
<gene>
    <name evidence="6" type="ORF">SAMN02746041_03082</name>
</gene>
<dbReference type="GO" id="GO:0015171">
    <property type="term" value="F:amino acid transmembrane transporter activity"/>
    <property type="evidence" value="ECO:0007669"/>
    <property type="project" value="TreeGrafter"/>
</dbReference>
<evidence type="ECO:0000256" key="1">
    <source>
        <dbReference type="ARBA" id="ARBA00004141"/>
    </source>
</evidence>
<feature type="transmembrane region" description="Helical" evidence="5">
    <location>
        <begin position="295"/>
        <end position="319"/>
    </location>
</feature>
<dbReference type="EMBL" id="FWXF01000024">
    <property type="protein sequence ID" value="SMC27806.1"/>
    <property type="molecule type" value="Genomic_DNA"/>
</dbReference>
<feature type="transmembrane region" description="Helical" evidence="5">
    <location>
        <begin position="164"/>
        <end position="188"/>
    </location>
</feature>
<dbReference type="RefSeq" id="WP_170920655.1">
    <property type="nucleotide sequence ID" value="NZ_FWXF01000024.1"/>
</dbReference>
<keyword evidence="7" id="KW-1185">Reference proteome</keyword>
<protein>
    <submittedName>
        <fullName evidence="6">Amino acid transporter</fullName>
    </submittedName>
</protein>
<evidence type="ECO:0000256" key="5">
    <source>
        <dbReference type="SAM" id="Phobius"/>
    </source>
</evidence>
<evidence type="ECO:0000256" key="3">
    <source>
        <dbReference type="ARBA" id="ARBA00022989"/>
    </source>
</evidence>
<feature type="transmembrane region" description="Helical" evidence="5">
    <location>
        <begin position="428"/>
        <end position="447"/>
    </location>
</feature>
<dbReference type="AlphaFoldDB" id="A0A1W1XV78"/>
<accession>A0A1W1XV78</accession>
<feature type="transmembrane region" description="Helical" evidence="5">
    <location>
        <begin position="208"/>
        <end position="226"/>
    </location>
</feature>
<feature type="transmembrane region" description="Helical" evidence="5">
    <location>
        <begin position="340"/>
        <end position="358"/>
    </location>
</feature>
<name>A0A1W1XV78_9BACT</name>
<feature type="transmembrane region" description="Helical" evidence="5">
    <location>
        <begin position="103"/>
        <end position="122"/>
    </location>
</feature>
<dbReference type="Pfam" id="PF13520">
    <property type="entry name" value="AA_permease_2"/>
    <property type="match status" value="1"/>
</dbReference>
<comment type="subcellular location">
    <subcellularLocation>
        <location evidence="1">Membrane</location>
        <topology evidence="1">Multi-pass membrane protein</topology>
    </subcellularLocation>
</comment>
<reference evidence="6 7" key="1">
    <citation type="submission" date="2017-04" db="EMBL/GenBank/DDBJ databases">
        <authorList>
            <person name="Afonso C.L."/>
            <person name="Miller P.J."/>
            <person name="Scott M.A."/>
            <person name="Spackman E."/>
            <person name="Goraichik I."/>
            <person name="Dimitrov K.M."/>
            <person name="Suarez D.L."/>
            <person name="Swayne D.E."/>
        </authorList>
    </citation>
    <scope>NUCLEOTIDE SEQUENCE [LARGE SCALE GENOMIC DNA]</scope>
    <source>
        <strain evidence="6 7">DSM 13146</strain>
    </source>
</reference>